<evidence type="ECO:0000256" key="7">
    <source>
        <dbReference type="RuleBase" id="RU004466"/>
    </source>
</evidence>
<dbReference type="OrthoDB" id="9927103at2759"/>
<dbReference type="GO" id="GO:0006744">
    <property type="term" value="P:ubiquinone biosynthetic process"/>
    <property type="evidence" value="ECO:0007669"/>
    <property type="project" value="TreeGrafter"/>
</dbReference>
<comment type="similarity">
    <text evidence="2 7">Belongs to the FPP/GGPP synthase family.</text>
</comment>
<protein>
    <submittedName>
        <fullName evidence="8">Terpenoid synthase</fullName>
    </submittedName>
</protein>
<keyword evidence="5" id="KW-0460">Magnesium</keyword>
<accession>A0A0D7BFJ2</accession>
<dbReference type="AlphaFoldDB" id="A0A0D7BFJ2"/>
<keyword evidence="3 7" id="KW-0808">Transferase</keyword>
<evidence type="ECO:0000256" key="3">
    <source>
        <dbReference type="ARBA" id="ARBA00022679"/>
    </source>
</evidence>
<dbReference type="Pfam" id="PF00348">
    <property type="entry name" value="polyprenyl_synt"/>
    <property type="match status" value="1"/>
</dbReference>
<keyword evidence="6" id="KW-0414">Isoprene biosynthesis</keyword>
<gene>
    <name evidence="8" type="ORF">CYLTODRAFT_420900</name>
</gene>
<proteinExistence type="inferred from homology"/>
<evidence type="ECO:0000256" key="5">
    <source>
        <dbReference type="ARBA" id="ARBA00022842"/>
    </source>
</evidence>
<dbReference type="GO" id="GO:0008299">
    <property type="term" value="P:isoprenoid biosynthetic process"/>
    <property type="evidence" value="ECO:0007669"/>
    <property type="project" value="UniProtKB-KW"/>
</dbReference>
<dbReference type="Gene3D" id="1.10.600.10">
    <property type="entry name" value="Farnesyl Diphosphate Synthase"/>
    <property type="match status" value="1"/>
</dbReference>
<reference evidence="8 9" key="1">
    <citation type="journal article" date="2015" name="Fungal Genet. Biol.">
        <title>Evolution of novel wood decay mechanisms in Agaricales revealed by the genome sequences of Fistulina hepatica and Cylindrobasidium torrendii.</title>
        <authorList>
            <person name="Floudas D."/>
            <person name="Held B.W."/>
            <person name="Riley R."/>
            <person name="Nagy L.G."/>
            <person name="Koehler G."/>
            <person name="Ransdell A.S."/>
            <person name="Younus H."/>
            <person name="Chow J."/>
            <person name="Chiniquy J."/>
            <person name="Lipzen A."/>
            <person name="Tritt A."/>
            <person name="Sun H."/>
            <person name="Haridas S."/>
            <person name="LaButti K."/>
            <person name="Ohm R.A."/>
            <person name="Kues U."/>
            <person name="Blanchette R.A."/>
            <person name="Grigoriev I.V."/>
            <person name="Minto R.E."/>
            <person name="Hibbett D.S."/>
        </authorList>
    </citation>
    <scope>NUCLEOTIDE SEQUENCE [LARGE SCALE GENOMIC DNA]</scope>
    <source>
        <strain evidence="8 9">FP15055 ss-10</strain>
    </source>
</reference>
<dbReference type="Proteomes" id="UP000054007">
    <property type="component" value="Unassembled WGS sequence"/>
</dbReference>
<name>A0A0D7BFJ2_9AGAR</name>
<evidence type="ECO:0000313" key="8">
    <source>
        <dbReference type="EMBL" id="KIY69288.1"/>
    </source>
</evidence>
<dbReference type="GO" id="GO:0046872">
    <property type="term" value="F:metal ion binding"/>
    <property type="evidence" value="ECO:0007669"/>
    <property type="project" value="UniProtKB-KW"/>
</dbReference>
<dbReference type="PANTHER" id="PTHR12001">
    <property type="entry name" value="GERANYLGERANYL PYROPHOSPHATE SYNTHASE"/>
    <property type="match status" value="1"/>
</dbReference>
<keyword evidence="4" id="KW-0479">Metal-binding</keyword>
<dbReference type="GO" id="GO:0004659">
    <property type="term" value="F:prenyltransferase activity"/>
    <property type="evidence" value="ECO:0007669"/>
    <property type="project" value="InterPro"/>
</dbReference>
<evidence type="ECO:0000256" key="4">
    <source>
        <dbReference type="ARBA" id="ARBA00022723"/>
    </source>
</evidence>
<dbReference type="GO" id="GO:1990234">
    <property type="term" value="C:transferase complex"/>
    <property type="evidence" value="ECO:0007669"/>
    <property type="project" value="TreeGrafter"/>
</dbReference>
<dbReference type="InterPro" id="IPR008949">
    <property type="entry name" value="Isoprenoid_synthase_dom_sf"/>
</dbReference>
<evidence type="ECO:0000313" key="9">
    <source>
        <dbReference type="Proteomes" id="UP000054007"/>
    </source>
</evidence>
<sequence length="367" mass="40412">MLRCATSSRSFHQCLAVNGCRNYAAQVQKRLDVSERNTPPQPMIFATHPVADPYISLAPELSSLRRNLSGILGSAHPSLKDLAEHYFADSRNLFRSSAILLFARATNSTSPGWTHAVLDAQREDKEELDLALSCPDVLHYWNPNMPDHAESFDTVFTLRNPPLPLQPRINPHLCPTTNGLLPSQFRLAQIMEMIHVASVLHDQITPNPADTANKLSILGGDFLLGRACAALSRLGSDCVVELIASVISNLSEGRVVASPSWDDFIKNMYLKEGSLVAKGARSAVVLAGGTSAMQDIAYTFGRNFGMAMQLVEEASRGDERCWEAAHVYARRALQVIHCVPDSVHRQSLELFVDTLLDPARKWISVES</sequence>
<evidence type="ECO:0000256" key="2">
    <source>
        <dbReference type="ARBA" id="ARBA00006706"/>
    </source>
</evidence>
<evidence type="ECO:0000256" key="1">
    <source>
        <dbReference type="ARBA" id="ARBA00001946"/>
    </source>
</evidence>
<dbReference type="SUPFAM" id="SSF48576">
    <property type="entry name" value="Terpenoid synthases"/>
    <property type="match status" value="1"/>
</dbReference>
<keyword evidence="9" id="KW-1185">Reference proteome</keyword>
<dbReference type="InterPro" id="IPR000092">
    <property type="entry name" value="Polyprenyl_synt"/>
</dbReference>
<comment type="cofactor">
    <cofactor evidence="1">
        <name>Mg(2+)</name>
        <dbReference type="ChEBI" id="CHEBI:18420"/>
    </cofactor>
</comment>
<organism evidence="8 9">
    <name type="scientific">Cylindrobasidium torrendii FP15055 ss-10</name>
    <dbReference type="NCBI Taxonomy" id="1314674"/>
    <lineage>
        <taxon>Eukaryota</taxon>
        <taxon>Fungi</taxon>
        <taxon>Dikarya</taxon>
        <taxon>Basidiomycota</taxon>
        <taxon>Agaricomycotina</taxon>
        <taxon>Agaricomycetes</taxon>
        <taxon>Agaricomycetidae</taxon>
        <taxon>Agaricales</taxon>
        <taxon>Marasmiineae</taxon>
        <taxon>Physalacriaceae</taxon>
        <taxon>Cylindrobasidium</taxon>
    </lineage>
</organism>
<evidence type="ECO:0000256" key="6">
    <source>
        <dbReference type="ARBA" id="ARBA00023229"/>
    </source>
</evidence>
<dbReference type="STRING" id="1314674.A0A0D7BFJ2"/>
<dbReference type="PANTHER" id="PTHR12001:SF69">
    <property type="entry name" value="ALL TRANS-POLYPRENYL-DIPHOSPHATE SYNTHASE PDSS1"/>
    <property type="match status" value="1"/>
</dbReference>
<dbReference type="EMBL" id="KN880487">
    <property type="protein sequence ID" value="KIY69288.1"/>
    <property type="molecule type" value="Genomic_DNA"/>
</dbReference>